<evidence type="ECO:0000313" key="11">
    <source>
        <dbReference type="Proteomes" id="UP001221189"/>
    </source>
</evidence>
<dbReference type="Pfam" id="PF02321">
    <property type="entry name" value="OEP"/>
    <property type="match status" value="1"/>
</dbReference>
<sequence>MSKTLVLSLLMGLGLWAAVTPGPAQAQAKSQSRCAEDEAGPSRAGRDATMVETNVTDPRIQLQELVGLALQRSRSIGALKLLSQAAEADVAEVKASRIPQVNLLGRAGYMGHAVPGANTLTGSQGSATISVTAPLYDAGRITKLTEWRVQLANAAKYGQSSAEEQVALQTVSLALDRSRYSLQAQVYTQYVRKMACLVESLEVITKADKGRASELVQAQKSLQQADLQYEQTLSAMRQTEIKMRRFVGDQLPVSASLSTVLAQLPDLAELQADILQAPDVAQAAAQASAQRSYAESVLAGQRPSVSLLMNGTTLAGVGRSSDWIGGVTVNIPLIQPGADASLQAAKSRYHAASLQRDETVEVKQYRLLETYETATSALDRARRVVEILRNSDRVRASTLQQWQQLGRRSLFDVMAAEGDYYSMRVAHVNALFDAQQLVALMWSMGRGVLTPLR</sequence>
<comment type="subcellular location">
    <subcellularLocation>
        <location evidence="1">Cell outer membrane</location>
    </subcellularLocation>
</comment>
<dbReference type="RefSeq" id="WP_273601411.1">
    <property type="nucleotide sequence ID" value="NZ_JAQQXT010000010.1"/>
</dbReference>
<keyword evidence="7" id="KW-0998">Cell outer membrane</keyword>
<dbReference type="Gene3D" id="1.20.1600.10">
    <property type="entry name" value="Outer membrane efflux proteins (OEP)"/>
    <property type="match status" value="1"/>
</dbReference>
<dbReference type="PANTHER" id="PTHR30026">
    <property type="entry name" value="OUTER MEMBRANE PROTEIN TOLC"/>
    <property type="match status" value="1"/>
</dbReference>
<dbReference type="InterPro" id="IPR003423">
    <property type="entry name" value="OMP_efflux"/>
</dbReference>
<dbReference type="InterPro" id="IPR051906">
    <property type="entry name" value="TolC-like"/>
</dbReference>
<keyword evidence="9" id="KW-0732">Signal</keyword>
<feature type="signal peptide" evidence="9">
    <location>
        <begin position="1"/>
        <end position="26"/>
    </location>
</feature>
<evidence type="ECO:0000256" key="2">
    <source>
        <dbReference type="ARBA" id="ARBA00007613"/>
    </source>
</evidence>
<evidence type="ECO:0000313" key="10">
    <source>
        <dbReference type="EMBL" id="MDC8773250.1"/>
    </source>
</evidence>
<evidence type="ECO:0000256" key="7">
    <source>
        <dbReference type="ARBA" id="ARBA00023237"/>
    </source>
</evidence>
<keyword evidence="6" id="KW-0472">Membrane</keyword>
<gene>
    <name evidence="10" type="ORF">PRZ03_16805</name>
</gene>
<evidence type="ECO:0000256" key="9">
    <source>
        <dbReference type="SAM" id="SignalP"/>
    </source>
</evidence>
<organism evidence="10 11">
    <name type="scientific">Roseateles albus</name>
    <dbReference type="NCBI Taxonomy" id="2987525"/>
    <lineage>
        <taxon>Bacteria</taxon>
        <taxon>Pseudomonadati</taxon>
        <taxon>Pseudomonadota</taxon>
        <taxon>Betaproteobacteria</taxon>
        <taxon>Burkholderiales</taxon>
        <taxon>Sphaerotilaceae</taxon>
        <taxon>Roseateles</taxon>
    </lineage>
</organism>
<evidence type="ECO:0000256" key="4">
    <source>
        <dbReference type="ARBA" id="ARBA00022452"/>
    </source>
</evidence>
<feature type="region of interest" description="Disordered" evidence="8">
    <location>
        <begin position="27"/>
        <end position="46"/>
    </location>
</feature>
<accession>A0ABT5KK10</accession>
<evidence type="ECO:0000256" key="8">
    <source>
        <dbReference type="SAM" id="MobiDB-lite"/>
    </source>
</evidence>
<evidence type="ECO:0000256" key="3">
    <source>
        <dbReference type="ARBA" id="ARBA00022448"/>
    </source>
</evidence>
<comment type="similarity">
    <text evidence="2">Belongs to the outer membrane factor (OMF) (TC 1.B.17) family.</text>
</comment>
<name>A0ABT5KK10_9BURK</name>
<feature type="chain" id="PRO_5046271850" evidence="9">
    <location>
        <begin position="27"/>
        <end position="453"/>
    </location>
</feature>
<evidence type="ECO:0000256" key="1">
    <source>
        <dbReference type="ARBA" id="ARBA00004442"/>
    </source>
</evidence>
<dbReference type="EMBL" id="JAQQXT010000010">
    <property type="protein sequence ID" value="MDC8773250.1"/>
    <property type="molecule type" value="Genomic_DNA"/>
</dbReference>
<evidence type="ECO:0000256" key="5">
    <source>
        <dbReference type="ARBA" id="ARBA00022692"/>
    </source>
</evidence>
<dbReference type="Proteomes" id="UP001221189">
    <property type="component" value="Unassembled WGS sequence"/>
</dbReference>
<proteinExistence type="inferred from homology"/>
<evidence type="ECO:0000256" key="6">
    <source>
        <dbReference type="ARBA" id="ARBA00023136"/>
    </source>
</evidence>
<protein>
    <submittedName>
        <fullName evidence="10">TolC family protein</fullName>
    </submittedName>
</protein>
<comment type="caution">
    <text evidence="10">The sequence shown here is derived from an EMBL/GenBank/DDBJ whole genome shotgun (WGS) entry which is preliminary data.</text>
</comment>
<reference evidence="10 11" key="1">
    <citation type="submission" date="2022-10" db="EMBL/GenBank/DDBJ databases">
        <title>Paucibacter sp. hw1 Genome sequencing.</title>
        <authorList>
            <person name="Park S."/>
        </authorList>
    </citation>
    <scope>NUCLEOTIDE SEQUENCE [LARGE SCALE GENOMIC DNA]</scope>
    <source>
        <strain evidence="11">hw1</strain>
    </source>
</reference>
<dbReference type="SUPFAM" id="SSF56954">
    <property type="entry name" value="Outer membrane efflux proteins (OEP)"/>
    <property type="match status" value="1"/>
</dbReference>
<dbReference type="PANTHER" id="PTHR30026:SF20">
    <property type="entry name" value="OUTER MEMBRANE PROTEIN TOLC"/>
    <property type="match status" value="1"/>
</dbReference>
<keyword evidence="3" id="KW-0813">Transport</keyword>
<keyword evidence="4" id="KW-1134">Transmembrane beta strand</keyword>
<keyword evidence="5" id="KW-0812">Transmembrane</keyword>
<keyword evidence="11" id="KW-1185">Reference proteome</keyword>